<evidence type="ECO:0000313" key="2">
    <source>
        <dbReference type="EMBL" id="CAB4170639.1"/>
    </source>
</evidence>
<dbReference type="PANTHER" id="PTHR13308:SF40">
    <property type="entry name" value="NEDD4-BINDING PROTEIN 2-LIKE 1"/>
    <property type="match status" value="1"/>
</dbReference>
<dbReference type="SUPFAM" id="SSF52540">
    <property type="entry name" value="P-loop containing nucleoside triphosphate hydrolases"/>
    <property type="match status" value="1"/>
</dbReference>
<evidence type="ECO:0000313" key="1">
    <source>
        <dbReference type="EMBL" id="CAB4155322.1"/>
    </source>
</evidence>
<sequence>MKELFLLRGLPGSGKSTLAKSLVEHDFLICEADKYFMKSGEYKFDATELKDAHEYCRKMVETYMKDSLLNEHFYRRIVVSNTFTQKWEMDAYYQLAEKYGYRVYSLIVENRHGGVNEHGVPAESVTKMRERFEVKL</sequence>
<protein>
    <submittedName>
        <fullName evidence="3">AAA domain containing protein</fullName>
    </submittedName>
</protein>
<dbReference type="InterPro" id="IPR027417">
    <property type="entry name" value="P-loop_NTPase"/>
</dbReference>
<gene>
    <name evidence="3" type="ORF">UFOVP1307_129</name>
    <name evidence="1" type="ORF">UFOVP651_217</name>
    <name evidence="2" type="ORF">UFOVP902_73</name>
</gene>
<dbReference type="EMBL" id="LR797270">
    <property type="protein sequence ID" value="CAB4198517.1"/>
    <property type="molecule type" value="Genomic_DNA"/>
</dbReference>
<dbReference type="Pfam" id="PF13671">
    <property type="entry name" value="AAA_33"/>
    <property type="match status" value="1"/>
</dbReference>
<organism evidence="3">
    <name type="scientific">uncultured Caudovirales phage</name>
    <dbReference type="NCBI Taxonomy" id="2100421"/>
    <lineage>
        <taxon>Viruses</taxon>
        <taxon>Duplodnaviria</taxon>
        <taxon>Heunggongvirae</taxon>
        <taxon>Uroviricota</taxon>
        <taxon>Caudoviricetes</taxon>
        <taxon>Peduoviridae</taxon>
        <taxon>Maltschvirus</taxon>
        <taxon>Maltschvirus maltsch</taxon>
    </lineage>
</organism>
<evidence type="ECO:0000313" key="3">
    <source>
        <dbReference type="EMBL" id="CAB4198517.1"/>
    </source>
</evidence>
<dbReference type="InterPro" id="IPR026302">
    <property type="entry name" value="NEDD4-bd_p2"/>
</dbReference>
<proteinExistence type="predicted"/>
<reference evidence="3" key="1">
    <citation type="submission" date="2020-05" db="EMBL/GenBank/DDBJ databases">
        <authorList>
            <person name="Chiriac C."/>
            <person name="Salcher M."/>
            <person name="Ghai R."/>
            <person name="Kavagutti S V."/>
        </authorList>
    </citation>
    <scope>NUCLEOTIDE SEQUENCE</scope>
</reference>
<dbReference type="EMBL" id="LR796859">
    <property type="protein sequence ID" value="CAB4170639.1"/>
    <property type="molecule type" value="Genomic_DNA"/>
</dbReference>
<name>A0A6J5RW08_9CAUD</name>
<dbReference type="Gene3D" id="3.40.50.300">
    <property type="entry name" value="P-loop containing nucleotide triphosphate hydrolases"/>
    <property type="match status" value="1"/>
</dbReference>
<dbReference type="PANTHER" id="PTHR13308">
    <property type="entry name" value="NEDD4-BINDING PROTEIN 2-LIKE 1"/>
    <property type="match status" value="1"/>
</dbReference>
<dbReference type="EMBL" id="LR796625">
    <property type="protein sequence ID" value="CAB4155322.1"/>
    <property type="molecule type" value="Genomic_DNA"/>
</dbReference>
<accession>A0A6J5RW08</accession>